<accession>A0A1U8HTJ5</accession>
<protein>
    <submittedName>
        <fullName evidence="3">Protein MAINTENANCE OF MERISTEMS-like</fullName>
    </submittedName>
</protein>
<reference evidence="2" key="1">
    <citation type="journal article" date="2020" name="Nat. Genet.">
        <title>Genomic diversifications of five Gossypium allopolyploid species and their impact on cotton improvement.</title>
        <authorList>
            <person name="Chen Z.J."/>
            <person name="Sreedasyam A."/>
            <person name="Ando A."/>
            <person name="Song Q."/>
            <person name="De Santiago L.M."/>
            <person name="Hulse-Kemp A.M."/>
            <person name="Ding M."/>
            <person name="Ye W."/>
            <person name="Kirkbride R.C."/>
            <person name="Jenkins J."/>
            <person name="Plott C."/>
            <person name="Lovell J."/>
            <person name="Lin Y.M."/>
            <person name="Vaughn R."/>
            <person name="Liu B."/>
            <person name="Simpson S."/>
            <person name="Scheffler B.E."/>
            <person name="Wen L."/>
            <person name="Saski C.A."/>
            <person name="Grover C.E."/>
            <person name="Hu G."/>
            <person name="Conover J.L."/>
            <person name="Carlson J.W."/>
            <person name="Shu S."/>
            <person name="Boston L.B."/>
            <person name="Williams M."/>
            <person name="Peterson D.G."/>
            <person name="McGee K."/>
            <person name="Jones D.C."/>
            <person name="Wendel J.F."/>
            <person name="Stelly D.M."/>
            <person name="Grimwood J."/>
            <person name="Schmutz J."/>
        </authorList>
    </citation>
    <scope>NUCLEOTIDE SEQUENCE [LARGE SCALE GENOMIC DNA]</scope>
    <source>
        <strain evidence="2">cv. TM-1</strain>
    </source>
</reference>
<dbReference type="Proteomes" id="UP000818029">
    <property type="component" value="Chromosome A03"/>
</dbReference>
<dbReference type="KEGG" id="ghi:107887536"/>
<dbReference type="InterPro" id="IPR044824">
    <property type="entry name" value="MAIN-like"/>
</dbReference>
<dbReference type="GeneID" id="107887536"/>
<evidence type="ECO:0000313" key="2">
    <source>
        <dbReference type="Proteomes" id="UP000818029"/>
    </source>
</evidence>
<feature type="domain" description="Aminotransferase-like plant mobile" evidence="1">
    <location>
        <begin position="42"/>
        <end position="237"/>
    </location>
</feature>
<evidence type="ECO:0000313" key="3">
    <source>
        <dbReference type="RefSeq" id="XP_016667283.2"/>
    </source>
</evidence>
<dbReference type="RefSeq" id="XP_016667283.2">
    <property type="nucleotide sequence ID" value="XM_016811794.2"/>
</dbReference>
<keyword evidence="2" id="KW-1185">Reference proteome</keyword>
<reference evidence="3" key="2">
    <citation type="submission" date="2025-08" db="UniProtKB">
        <authorList>
            <consortium name="RefSeq"/>
        </authorList>
    </citation>
    <scope>IDENTIFICATION</scope>
</reference>
<dbReference type="Pfam" id="PF10536">
    <property type="entry name" value="PMD"/>
    <property type="match status" value="1"/>
</dbReference>
<dbReference type="PANTHER" id="PTHR46033">
    <property type="entry name" value="PROTEIN MAIN-LIKE 2"/>
    <property type="match status" value="1"/>
</dbReference>
<dbReference type="STRING" id="3635.A0A1U8HTJ5"/>
<dbReference type="PANTHER" id="PTHR46033:SF8">
    <property type="entry name" value="PROTEIN MAINTENANCE OF MERISTEMS-LIKE"/>
    <property type="match status" value="1"/>
</dbReference>
<organism evidence="2 3">
    <name type="scientific">Gossypium hirsutum</name>
    <name type="common">Upland cotton</name>
    <name type="synonym">Gossypium mexicanum</name>
    <dbReference type="NCBI Taxonomy" id="3635"/>
    <lineage>
        <taxon>Eukaryota</taxon>
        <taxon>Viridiplantae</taxon>
        <taxon>Streptophyta</taxon>
        <taxon>Embryophyta</taxon>
        <taxon>Tracheophyta</taxon>
        <taxon>Spermatophyta</taxon>
        <taxon>Magnoliopsida</taxon>
        <taxon>eudicotyledons</taxon>
        <taxon>Gunneridae</taxon>
        <taxon>Pentapetalae</taxon>
        <taxon>rosids</taxon>
        <taxon>malvids</taxon>
        <taxon>Malvales</taxon>
        <taxon>Malvaceae</taxon>
        <taxon>Malvoideae</taxon>
        <taxon>Gossypium</taxon>
    </lineage>
</organism>
<dbReference type="GO" id="GO:0010073">
    <property type="term" value="P:meristem maintenance"/>
    <property type="evidence" value="ECO:0007669"/>
    <property type="project" value="InterPro"/>
</dbReference>
<proteinExistence type="predicted"/>
<gene>
    <name evidence="3" type="primary">LOC107887536</name>
</gene>
<dbReference type="InterPro" id="IPR019557">
    <property type="entry name" value="AminoTfrase-like_pln_mobile"/>
</dbReference>
<dbReference type="AlphaFoldDB" id="A0A1U8HTJ5"/>
<sequence length="252" mass="29131">MDLSYFFKKFTIQDGYRVLRLQCHFPKYDPDERIMPYLRLAGFRDVALIRRFDLRPNLLSALVERWCMETHTFIMPCGECTITLEDVATQLRLRVDGAVVTERSKVLEPSVVCHRLLGRSPSDGEQNFTCLTLTWLRANFKQLWSTATEQEVMYAARAYIIQLIGGVLMLNNTSNKVHLKYLPLSEDFSRAGSYSWGSAVLAALYHELCRATKHEVRNMAGCLGLLQSWALYRMPFLAAVRHQPYSWPLINR</sequence>
<evidence type="ECO:0000259" key="1">
    <source>
        <dbReference type="Pfam" id="PF10536"/>
    </source>
</evidence>
<name>A0A1U8HTJ5_GOSHI</name>
<dbReference type="PaxDb" id="3635-A0A1U8HTJ5"/>